<accession>W0FH66</accession>
<name>W0FH66_9BACT</name>
<dbReference type="AlphaFoldDB" id="W0FH66"/>
<reference evidence="2" key="1">
    <citation type="journal article" date="2013" name="PLoS ONE">
        <title>Metagenomic insights into the carbohydrate-active enzymes carried by the microorganisms adhering to solid digesta in the rumen of cows.</title>
        <authorList>
            <person name="Wang L."/>
            <person name="Hatem A."/>
            <person name="Catalyurek U.V."/>
            <person name="Morrison M."/>
            <person name="Yu Z."/>
        </authorList>
    </citation>
    <scope>NUCLEOTIDE SEQUENCE</scope>
</reference>
<evidence type="ECO:0000256" key="1">
    <source>
        <dbReference type="SAM" id="Coils"/>
    </source>
</evidence>
<organism evidence="2">
    <name type="scientific">uncultured bacterium Contig643</name>
    <dbReference type="NCBI Taxonomy" id="1393602"/>
    <lineage>
        <taxon>Bacteria</taxon>
        <taxon>environmental samples</taxon>
    </lineage>
</organism>
<keyword evidence="1" id="KW-0175">Coiled coil</keyword>
<dbReference type="EMBL" id="KC246783">
    <property type="protein sequence ID" value="AHF24028.1"/>
    <property type="molecule type" value="Genomic_DNA"/>
</dbReference>
<sequence>MDAKEYLKQIQLYNVRIRQMNEEYMRLEAIVNGTTGGFSSDKVQTSPDKNRREKAIIRLDNLGKRIQDMIAEQEEKRAEIIEMIHQLTNPRYIEILYFRYAEDIPLTSIPDVMKKNDGSEYSYDHILRLHGLALNAFREIYNDAM</sequence>
<proteinExistence type="predicted"/>
<evidence type="ECO:0000313" key="2">
    <source>
        <dbReference type="EMBL" id="AHF24028.1"/>
    </source>
</evidence>
<protein>
    <submittedName>
        <fullName evidence="2">Uncharacterized protein</fullName>
    </submittedName>
</protein>
<feature type="coiled-coil region" evidence="1">
    <location>
        <begin position="3"/>
        <end position="79"/>
    </location>
</feature>